<dbReference type="InterPro" id="IPR016187">
    <property type="entry name" value="CTDL_fold"/>
</dbReference>
<proteinExistence type="predicted"/>
<dbReference type="InterPro" id="IPR001304">
    <property type="entry name" value="C-type_lectin-like"/>
</dbReference>
<evidence type="ECO:0000256" key="1">
    <source>
        <dbReference type="SAM" id="MobiDB-lite"/>
    </source>
</evidence>
<feature type="compositionally biased region" description="Basic residues" evidence="1">
    <location>
        <begin position="174"/>
        <end position="199"/>
    </location>
</feature>
<dbReference type="PROSITE" id="PS50041">
    <property type="entry name" value="C_TYPE_LECTIN_2"/>
    <property type="match status" value="1"/>
</dbReference>
<dbReference type="SMART" id="SM00034">
    <property type="entry name" value="CLECT"/>
    <property type="match status" value="1"/>
</dbReference>
<dbReference type="OrthoDB" id="6110379at2759"/>
<feature type="domain" description="C-type lectin" evidence="2">
    <location>
        <begin position="24"/>
        <end position="147"/>
    </location>
</feature>
<dbReference type="Proteomes" id="UP000593567">
    <property type="component" value="Unassembled WGS sequence"/>
</dbReference>
<dbReference type="SUPFAM" id="SSF56436">
    <property type="entry name" value="C-type lectin-like"/>
    <property type="match status" value="1"/>
</dbReference>
<evidence type="ECO:0000259" key="2">
    <source>
        <dbReference type="PROSITE" id="PS50041"/>
    </source>
</evidence>
<comment type="caution">
    <text evidence="3">The sequence shown here is derived from an EMBL/GenBank/DDBJ whole genome shotgun (WGS) entry which is preliminary data.</text>
</comment>
<dbReference type="CDD" id="cd00037">
    <property type="entry name" value="CLECT"/>
    <property type="match status" value="1"/>
</dbReference>
<protein>
    <submittedName>
        <fullName evidence="3">ASGR2</fullName>
    </submittedName>
</protein>
<evidence type="ECO:0000313" key="3">
    <source>
        <dbReference type="EMBL" id="KAF6041549.1"/>
    </source>
</evidence>
<reference evidence="3" key="1">
    <citation type="submission" date="2020-06" db="EMBL/GenBank/DDBJ databases">
        <title>Draft genome of Bugula neritina, a colonial animal packing powerful symbionts and potential medicines.</title>
        <authorList>
            <person name="Rayko M."/>
        </authorList>
    </citation>
    <scope>NUCLEOTIDE SEQUENCE [LARGE SCALE GENOMIC DNA]</scope>
    <source>
        <strain evidence="3">Kwan_BN1</strain>
    </source>
</reference>
<dbReference type="Pfam" id="PF00059">
    <property type="entry name" value="Lectin_C"/>
    <property type="match status" value="1"/>
</dbReference>
<gene>
    <name evidence="3" type="ORF">EB796_000143</name>
</gene>
<feature type="region of interest" description="Disordered" evidence="1">
    <location>
        <begin position="165"/>
        <end position="199"/>
    </location>
</feature>
<name>A0A7J7KTT3_BUGNE</name>
<dbReference type="InterPro" id="IPR050111">
    <property type="entry name" value="C-type_lectin/snaclec_domain"/>
</dbReference>
<sequence>MEKKKEKSVKTANTMSCPVGFIKHKDSCYHIIGSSGVTWPIANTYCQLHGSKLVEIETESEQEFIEDMIKAAKDGRAYWIGATNRLGKGKWKWESSLQSLSPFNMWHTNWKNWAEEIESPSCALIDTYDSNQWMFWPCDMNFYMTGKNHDTKTGIGFLCEKNLPQQAKKDKGGKYKKQRKQRRKGKRNWQRKLQKKKIK</sequence>
<dbReference type="PANTHER" id="PTHR22803">
    <property type="entry name" value="MANNOSE, PHOSPHOLIPASE, LECTIN RECEPTOR RELATED"/>
    <property type="match status" value="1"/>
</dbReference>
<dbReference type="InterPro" id="IPR016186">
    <property type="entry name" value="C-type_lectin-like/link_sf"/>
</dbReference>
<organism evidence="3 4">
    <name type="scientific">Bugula neritina</name>
    <name type="common">Brown bryozoan</name>
    <name type="synonym">Sertularia neritina</name>
    <dbReference type="NCBI Taxonomy" id="10212"/>
    <lineage>
        <taxon>Eukaryota</taxon>
        <taxon>Metazoa</taxon>
        <taxon>Spiralia</taxon>
        <taxon>Lophotrochozoa</taxon>
        <taxon>Bryozoa</taxon>
        <taxon>Gymnolaemata</taxon>
        <taxon>Cheilostomatida</taxon>
        <taxon>Flustrina</taxon>
        <taxon>Buguloidea</taxon>
        <taxon>Bugulidae</taxon>
        <taxon>Bugula</taxon>
    </lineage>
</organism>
<dbReference type="AlphaFoldDB" id="A0A7J7KTT3"/>
<dbReference type="Gene3D" id="3.10.100.10">
    <property type="entry name" value="Mannose-Binding Protein A, subunit A"/>
    <property type="match status" value="1"/>
</dbReference>
<accession>A0A7J7KTT3</accession>
<keyword evidence="4" id="KW-1185">Reference proteome</keyword>
<evidence type="ECO:0000313" key="4">
    <source>
        <dbReference type="Proteomes" id="UP000593567"/>
    </source>
</evidence>
<dbReference type="EMBL" id="VXIV02000027">
    <property type="protein sequence ID" value="KAF6041549.1"/>
    <property type="molecule type" value="Genomic_DNA"/>
</dbReference>